<evidence type="ECO:0000313" key="4">
    <source>
        <dbReference type="EMBL" id="PRQ44287.1"/>
    </source>
</evidence>
<dbReference type="CDD" id="cd09487">
    <property type="entry name" value="SAM_superfamily"/>
    <property type="match status" value="1"/>
</dbReference>
<name>A0A2P6RCY0_ROSCH</name>
<reference evidence="4 5" key="1">
    <citation type="journal article" date="2018" name="Nat. Genet.">
        <title>The Rosa genome provides new insights in the design of modern roses.</title>
        <authorList>
            <person name="Bendahmane M."/>
        </authorList>
    </citation>
    <scope>NUCLEOTIDE SEQUENCE [LARGE SCALE GENOMIC DNA]</scope>
    <source>
        <strain evidence="5">cv. Old Blush</strain>
    </source>
</reference>
<dbReference type="AlphaFoldDB" id="A0A2P6RCY0"/>
<dbReference type="Gene3D" id="1.10.150.50">
    <property type="entry name" value="Transcription Factor, Ets-1"/>
    <property type="match status" value="1"/>
</dbReference>
<feature type="region of interest" description="Disordered" evidence="2">
    <location>
        <begin position="1"/>
        <end position="31"/>
    </location>
</feature>
<protein>
    <submittedName>
        <fullName evidence="4">Putative sterile alpha motif/pointed domain-containing protein</fullName>
    </submittedName>
</protein>
<dbReference type="EMBL" id="PDCK01000041">
    <property type="protein sequence ID" value="PRQ44287.1"/>
    <property type="molecule type" value="Genomic_DNA"/>
</dbReference>
<dbReference type="InterPro" id="IPR001660">
    <property type="entry name" value="SAM"/>
</dbReference>
<dbReference type="PROSITE" id="PS50105">
    <property type="entry name" value="SAM_DOMAIN"/>
    <property type="match status" value="1"/>
</dbReference>
<dbReference type="PANTHER" id="PTHR10627">
    <property type="entry name" value="SCP160"/>
    <property type="match status" value="1"/>
</dbReference>
<proteinExistence type="predicted"/>
<evidence type="ECO:0000256" key="1">
    <source>
        <dbReference type="ARBA" id="ARBA00022737"/>
    </source>
</evidence>
<sequence length="261" mass="29320">MAKKRQRQLVENPPHKKSTPSGGLVDASNSDNDLDLQDSWVIVKRQRVNILVPGLPVANKSPLPSPEPSQLQQLVARETVESGPQLPADTHPKTTLVHEKKKIKPVAPKRAVQLAKKASPAAEYVPTVSQSMRRELSTKSRTPDQMATSQYQRALGVTMTSKAIMQQRRLQHVFLDQGMLLNERLRARNIERKIQNAGGLSRWLASLGLGQFVRIFQRKGFSKFQLVNLNMKKLKDMGANAVGPRRKLMHAIDCFCQPSYY</sequence>
<dbReference type="Gramene" id="PRQ44287">
    <property type="protein sequence ID" value="PRQ44287"/>
    <property type="gene ID" value="RchiOBHm_Chr3g0477561"/>
</dbReference>
<dbReference type="SMART" id="SM00454">
    <property type="entry name" value="SAM"/>
    <property type="match status" value="1"/>
</dbReference>
<dbReference type="OMA" id="INGEEPH"/>
<dbReference type="STRING" id="74649.A0A2P6RCY0"/>
<dbReference type="InterPro" id="IPR013761">
    <property type="entry name" value="SAM/pointed_sf"/>
</dbReference>
<dbReference type="SUPFAM" id="SSF47769">
    <property type="entry name" value="SAM/Pointed domain"/>
    <property type="match status" value="1"/>
</dbReference>
<dbReference type="Pfam" id="PF07647">
    <property type="entry name" value="SAM_2"/>
    <property type="match status" value="1"/>
</dbReference>
<feature type="domain" description="SAM" evidence="3">
    <location>
        <begin position="195"/>
        <end position="258"/>
    </location>
</feature>
<keyword evidence="1" id="KW-0677">Repeat</keyword>
<accession>A0A2P6RCY0</accession>
<dbReference type="OrthoDB" id="271862at2759"/>
<evidence type="ECO:0000313" key="5">
    <source>
        <dbReference type="Proteomes" id="UP000238479"/>
    </source>
</evidence>
<dbReference type="Proteomes" id="UP000238479">
    <property type="component" value="Chromosome 3"/>
</dbReference>
<evidence type="ECO:0000256" key="2">
    <source>
        <dbReference type="SAM" id="MobiDB-lite"/>
    </source>
</evidence>
<dbReference type="PANTHER" id="PTHR10627:SF68">
    <property type="entry name" value="F26K24.15 PROTEIN-RELATED"/>
    <property type="match status" value="1"/>
</dbReference>
<keyword evidence="5" id="KW-1185">Reference proteome</keyword>
<gene>
    <name evidence="4" type="ORF">RchiOBHm_Chr3g0477561</name>
</gene>
<comment type="caution">
    <text evidence="4">The sequence shown here is derived from an EMBL/GenBank/DDBJ whole genome shotgun (WGS) entry which is preliminary data.</text>
</comment>
<organism evidence="4 5">
    <name type="scientific">Rosa chinensis</name>
    <name type="common">China rose</name>
    <dbReference type="NCBI Taxonomy" id="74649"/>
    <lineage>
        <taxon>Eukaryota</taxon>
        <taxon>Viridiplantae</taxon>
        <taxon>Streptophyta</taxon>
        <taxon>Embryophyta</taxon>
        <taxon>Tracheophyta</taxon>
        <taxon>Spermatophyta</taxon>
        <taxon>Magnoliopsida</taxon>
        <taxon>eudicotyledons</taxon>
        <taxon>Gunneridae</taxon>
        <taxon>Pentapetalae</taxon>
        <taxon>rosids</taxon>
        <taxon>fabids</taxon>
        <taxon>Rosales</taxon>
        <taxon>Rosaceae</taxon>
        <taxon>Rosoideae</taxon>
        <taxon>Rosoideae incertae sedis</taxon>
        <taxon>Rosa</taxon>
    </lineage>
</organism>
<evidence type="ECO:0000259" key="3">
    <source>
        <dbReference type="PROSITE" id="PS50105"/>
    </source>
</evidence>